<proteinExistence type="predicted"/>
<keyword evidence="1" id="KW-0472">Membrane</keyword>
<dbReference type="EMBL" id="BK035277">
    <property type="protein sequence ID" value="DAG90740.1"/>
    <property type="molecule type" value="Genomic_DNA"/>
</dbReference>
<protein>
    <submittedName>
        <fullName evidence="2">Uncharacterized protein</fullName>
    </submittedName>
</protein>
<accession>A0A8S5VL99</accession>
<organism evidence="2">
    <name type="scientific">Ackermannviridae sp</name>
    <dbReference type="NCBI Taxonomy" id="2831612"/>
    <lineage>
        <taxon>Viruses</taxon>
        <taxon>Duplodnaviria</taxon>
        <taxon>Heunggongvirae</taxon>
        <taxon>Uroviricota</taxon>
        <taxon>Caudoviricetes</taxon>
        <taxon>Pantevenvirales</taxon>
        <taxon>Ackermannviridae</taxon>
    </lineage>
</organism>
<reference evidence="2" key="1">
    <citation type="journal article" date="2021" name="Proc. Natl. Acad. Sci. U.S.A.">
        <title>A Catalog of Tens of Thousands of Viruses from Human Metagenomes Reveals Hidden Associations with Chronic Diseases.</title>
        <authorList>
            <person name="Tisza M.J."/>
            <person name="Buck C.B."/>
        </authorList>
    </citation>
    <scope>NUCLEOTIDE SEQUENCE</scope>
    <source>
        <strain evidence="2">Ct0Ba24</strain>
    </source>
</reference>
<keyword evidence="1" id="KW-0812">Transmembrane</keyword>
<feature type="transmembrane region" description="Helical" evidence="1">
    <location>
        <begin position="36"/>
        <end position="55"/>
    </location>
</feature>
<sequence>MIALALVVVIFALIVGFGDRADQKHENPPVKGMTRIQKWSFGVAAIAAVYVIWALSSLDDGSSTTYRPASTKARTGPCTYNVTVSFDETYNDSVGSDWDFYATVNGKTVTNGGVDVTCDVGDRVDLYAQCVEEDVYPDTGEDSSYIVIHKDDLWSSFSVTKDIIVTEDYGRYAGNTAEFAVTFTFEPVE</sequence>
<keyword evidence="1" id="KW-1133">Transmembrane helix</keyword>
<evidence type="ECO:0000313" key="2">
    <source>
        <dbReference type="EMBL" id="DAG90740.1"/>
    </source>
</evidence>
<name>A0A8S5VL99_9CAUD</name>
<evidence type="ECO:0000256" key="1">
    <source>
        <dbReference type="SAM" id="Phobius"/>
    </source>
</evidence>